<comment type="caution">
    <text evidence="14">The sequence shown here is derived from an EMBL/GenBank/DDBJ whole genome shotgun (WGS) entry which is preliminary data.</text>
</comment>
<keyword evidence="7" id="KW-0479">Metal-binding</keyword>
<dbReference type="GO" id="GO:0020037">
    <property type="term" value="F:heme binding"/>
    <property type="evidence" value="ECO:0007669"/>
    <property type="project" value="InterPro"/>
</dbReference>
<dbReference type="Pfam" id="PF00067">
    <property type="entry name" value="p450"/>
    <property type="match status" value="1"/>
</dbReference>
<accession>A0A8K0G5D3</accession>
<dbReference type="InterPro" id="IPR036396">
    <property type="entry name" value="Cyt_P450_sf"/>
</dbReference>
<dbReference type="EMBL" id="VTPC01070899">
    <property type="protein sequence ID" value="KAF2889092.1"/>
    <property type="molecule type" value="Genomic_DNA"/>
</dbReference>
<dbReference type="InterPro" id="IPR001128">
    <property type="entry name" value="Cyt_P450"/>
</dbReference>
<keyword evidence="6" id="KW-0349">Heme</keyword>
<gene>
    <name evidence="14" type="ORF">ILUMI_17081</name>
</gene>
<dbReference type="GO" id="GO:0005789">
    <property type="term" value="C:endoplasmic reticulum membrane"/>
    <property type="evidence" value="ECO:0007669"/>
    <property type="project" value="UniProtKB-SubCell"/>
</dbReference>
<keyword evidence="9" id="KW-0492">Microsome</keyword>
<evidence type="ECO:0000256" key="5">
    <source>
        <dbReference type="ARBA" id="ARBA00010617"/>
    </source>
</evidence>
<evidence type="ECO:0000256" key="3">
    <source>
        <dbReference type="ARBA" id="ARBA00004174"/>
    </source>
</evidence>
<evidence type="ECO:0000256" key="10">
    <source>
        <dbReference type="ARBA" id="ARBA00023002"/>
    </source>
</evidence>
<sequence length="103" mass="12228">MRIYKFWLRPEIIYRFSSLKKEQDKNIEIIHTLTEKVIQQRKKEYQSRKQQQSETGESEEARWSVFLDSLLDARDENGVGLTDEDIKSEVITMMFAVSLIILS</sequence>
<evidence type="ECO:0000256" key="8">
    <source>
        <dbReference type="ARBA" id="ARBA00022824"/>
    </source>
</evidence>
<keyword evidence="10" id="KW-0560">Oxidoreductase</keyword>
<evidence type="ECO:0000256" key="6">
    <source>
        <dbReference type="ARBA" id="ARBA00022617"/>
    </source>
</evidence>
<evidence type="ECO:0000313" key="15">
    <source>
        <dbReference type="Proteomes" id="UP000801492"/>
    </source>
</evidence>
<keyword evidence="8" id="KW-0256">Endoplasmic reticulum</keyword>
<evidence type="ECO:0000256" key="7">
    <source>
        <dbReference type="ARBA" id="ARBA00022723"/>
    </source>
</evidence>
<evidence type="ECO:0000256" key="4">
    <source>
        <dbReference type="ARBA" id="ARBA00004406"/>
    </source>
</evidence>
<evidence type="ECO:0000256" key="9">
    <source>
        <dbReference type="ARBA" id="ARBA00022848"/>
    </source>
</evidence>
<comment type="cofactor">
    <cofactor evidence="1">
        <name>heme</name>
        <dbReference type="ChEBI" id="CHEBI:30413"/>
    </cofactor>
</comment>
<dbReference type="SUPFAM" id="SSF48264">
    <property type="entry name" value="Cytochrome P450"/>
    <property type="match status" value="1"/>
</dbReference>
<evidence type="ECO:0000256" key="1">
    <source>
        <dbReference type="ARBA" id="ARBA00001971"/>
    </source>
</evidence>
<dbReference type="PANTHER" id="PTHR24291:SF189">
    <property type="entry name" value="CYTOCHROME P450 4C3-RELATED"/>
    <property type="match status" value="1"/>
</dbReference>
<evidence type="ECO:0000256" key="11">
    <source>
        <dbReference type="ARBA" id="ARBA00023004"/>
    </source>
</evidence>
<evidence type="ECO:0000256" key="13">
    <source>
        <dbReference type="ARBA" id="ARBA00023136"/>
    </source>
</evidence>
<keyword evidence="13" id="KW-0472">Membrane</keyword>
<evidence type="ECO:0000313" key="14">
    <source>
        <dbReference type="EMBL" id="KAF2889092.1"/>
    </source>
</evidence>
<dbReference type="InterPro" id="IPR050196">
    <property type="entry name" value="Cytochrome_P450_Monoox"/>
</dbReference>
<dbReference type="AlphaFoldDB" id="A0A8K0G5D3"/>
<comment type="subcellular location">
    <subcellularLocation>
        <location evidence="4">Endoplasmic reticulum membrane</location>
        <topology evidence="4">Peripheral membrane protein</topology>
    </subcellularLocation>
    <subcellularLocation>
        <location evidence="3">Microsome membrane</location>
        <topology evidence="3">Peripheral membrane protein</topology>
    </subcellularLocation>
</comment>
<dbReference type="PANTHER" id="PTHR24291">
    <property type="entry name" value="CYTOCHROME P450 FAMILY 4"/>
    <property type="match status" value="1"/>
</dbReference>
<name>A0A8K0G5D3_IGNLU</name>
<evidence type="ECO:0008006" key="16">
    <source>
        <dbReference type="Google" id="ProtNLM"/>
    </source>
</evidence>
<keyword evidence="12" id="KW-0503">Monooxygenase</keyword>
<evidence type="ECO:0000256" key="2">
    <source>
        <dbReference type="ARBA" id="ARBA00003690"/>
    </source>
</evidence>
<dbReference type="OrthoDB" id="1470350at2759"/>
<reference evidence="14" key="1">
    <citation type="submission" date="2019-08" db="EMBL/GenBank/DDBJ databases">
        <title>The genome of the North American firefly Photinus pyralis.</title>
        <authorList>
            <consortium name="Photinus pyralis genome working group"/>
            <person name="Fallon T.R."/>
            <person name="Sander Lower S.E."/>
            <person name="Weng J.-K."/>
        </authorList>
    </citation>
    <scope>NUCLEOTIDE SEQUENCE</scope>
    <source>
        <strain evidence="14">TRF0915ILg1</strain>
        <tissue evidence="14">Whole body</tissue>
    </source>
</reference>
<protein>
    <recommendedName>
        <fullName evidence="16">Cytochrome P450</fullName>
    </recommendedName>
</protein>
<dbReference type="GO" id="GO:0016705">
    <property type="term" value="F:oxidoreductase activity, acting on paired donors, with incorporation or reduction of molecular oxygen"/>
    <property type="evidence" value="ECO:0007669"/>
    <property type="project" value="InterPro"/>
</dbReference>
<dbReference type="GO" id="GO:0004497">
    <property type="term" value="F:monooxygenase activity"/>
    <property type="evidence" value="ECO:0007669"/>
    <property type="project" value="UniProtKB-KW"/>
</dbReference>
<dbReference type="Gene3D" id="1.10.630.10">
    <property type="entry name" value="Cytochrome P450"/>
    <property type="match status" value="1"/>
</dbReference>
<keyword evidence="15" id="KW-1185">Reference proteome</keyword>
<proteinExistence type="inferred from homology"/>
<evidence type="ECO:0000256" key="12">
    <source>
        <dbReference type="ARBA" id="ARBA00023033"/>
    </source>
</evidence>
<comment type="function">
    <text evidence="2">May be involved in the metabolism of insect hormones and in the breakdown of synthetic insecticides.</text>
</comment>
<dbReference type="GO" id="GO:0005506">
    <property type="term" value="F:iron ion binding"/>
    <property type="evidence" value="ECO:0007669"/>
    <property type="project" value="InterPro"/>
</dbReference>
<dbReference type="Proteomes" id="UP000801492">
    <property type="component" value="Unassembled WGS sequence"/>
</dbReference>
<comment type="similarity">
    <text evidence="5">Belongs to the cytochrome P450 family.</text>
</comment>
<keyword evidence="11" id="KW-0408">Iron</keyword>
<organism evidence="14 15">
    <name type="scientific">Ignelater luminosus</name>
    <name type="common">Cucubano</name>
    <name type="synonym">Pyrophorus luminosus</name>
    <dbReference type="NCBI Taxonomy" id="2038154"/>
    <lineage>
        <taxon>Eukaryota</taxon>
        <taxon>Metazoa</taxon>
        <taxon>Ecdysozoa</taxon>
        <taxon>Arthropoda</taxon>
        <taxon>Hexapoda</taxon>
        <taxon>Insecta</taxon>
        <taxon>Pterygota</taxon>
        <taxon>Neoptera</taxon>
        <taxon>Endopterygota</taxon>
        <taxon>Coleoptera</taxon>
        <taxon>Polyphaga</taxon>
        <taxon>Elateriformia</taxon>
        <taxon>Elateroidea</taxon>
        <taxon>Elateridae</taxon>
        <taxon>Agrypninae</taxon>
        <taxon>Pyrophorini</taxon>
        <taxon>Ignelater</taxon>
    </lineage>
</organism>